<dbReference type="SUPFAM" id="SSF46689">
    <property type="entry name" value="Homeodomain-like"/>
    <property type="match status" value="1"/>
</dbReference>
<dbReference type="Pfam" id="PF17940">
    <property type="entry name" value="TetR_C_31"/>
    <property type="match status" value="1"/>
</dbReference>
<reference evidence="5" key="1">
    <citation type="submission" date="2021-11" db="EMBL/GenBank/DDBJ databases">
        <title>Cultivation dependent microbiological survey of springs from the worlds oldest radium mine currently devoted to the extraction of radon-saturated water.</title>
        <authorList>
            <person name="Kapinusova G."/>
            <person name="Smrhova T."/>
            <person name="Strejcek M."/>
            <person name="Suman J."/>
            <person name="Jani K."/>
            <person name="Pajer P."/>
            <person name="Uhlik O."/>
        </authorList>
    </citation>
    <scope>NUCLEOTIDE SEQUENCE [LARGE SCALE GENOMIC DNA]</scope>
    <source>
        <strain evidence="5">J379</strain>
    </source>
</reference>
<dbReference type="InterPro" id="IPR001647">
    <property type="entry name" value="HTH_TetR"/>
</dbReference>
<dbReference type="SUPFAM" id="SSF48498">
    <property type="entry name" value="Tetracyclin repressor-like, C-terminal domain"/>
    <property type="match status" value="1"/>
</dbReference>
<dbReference type="Proteomes" id="UP001058860">
    <property type="component" value="Chromosome"/>
</dbReference>
<dbReference type="PANTHER" id="PTHR30055">
    <property type="entry name" value="HTH-TYPE TRANSCRIPTIONAL REGULATOR RUTR"/>
    <property type="match status" value="1"/>
</dbReference>
<feature type="DNA-binding region" description="H-T-H motif" evidence="2">
    <location>
        <begin position="35"/>
        <end position="54"/>
    </location>
</feature>
<accession>A0ABY5PFL1</accession>
<evidence type="ECO:0000256" key="2">
    <source>
        <dbReference type="PROSITE-ProRule" id="PRU00335"/>
    </source>
</evidence>
<feature type="domain" description="HTH tetR-type" evidence="3">
    <location>
        <begin position="12"/>
        <end position="72"/>
    </location>
</feature>
<dbReference type="InterPro" id="IPR036271">
    <property type="entry name" value="Tet_transcr_reg_TetR-rel_C_sf"/>
</dbReference>
<dbReference type="InterPro" id="IPR009057">
    <property type="entry name" value="Homeodomain-like_sf"/>
</dbReference>
<dbReference type="PROSITE" id="PS50977">
    <property type="entry name" value="HTH_TETR_2"/>
    <property type="match status" value="1"/>
</dbReference>
<evidence type="ECO:0000313" key="5">
    <source>
        <dbReference type="Proteomes" id="UP001058860"/>
    </source>
</evidence>
<keyword evidence="1 2" id="KW-0238">DNA-binding</keyword>
<sequence length="200" mass="21155">MTPDRPRQARGEARHRDILVATLALVRTGGIAAVTSRAVAREAGVPLGSLSYYFDGKDDLLEQALLLHVDEEVSRMREISDALAAEDDPDPQQAAEAFRSALREGDPSTIAQFELYLEAGRNPALQQAAARCFAAYEEVVAAALAAAGMDDPETAAPLFVAFADGLGLRQLAAPETALALDDGLLRLFGALTAGTPTPPR</sequence>
<gene>
    <name evidence="4" type="ORF">LRS13_22155</name>
</gene>
<evidence type="ECO:0000256" key="1">
    <source>
        <dbReference type="ARBA" id="ARBA00023125"/>
    </source>
</evidence>
<dbReference type="InterPro" id="IPR041583">
    <property type="entry name" value="TetR_C_31"/>
</dbReference>
<dbReference type="EMBL" id="CP088295">
    <property type="protein sequence ID" value="UUY03342.1"/>
    <property type="molecule type" value="Genomic_DNA"/>
</dbReference>
<proteinExistence type="predicted"/>
<dbReference type="Pfam" id="PF00440">
    <property type="entry name" value="TetR_N"/>
    <property type="match status" value="1"/>
</dbReference>
<organism evidence="4 5">
    <name type="scientific">Svornostia abyssi</name>
    <dbReference type="NCBI Taxonomy" id="2898438"/>
    <lineage>
        <taxon>Bacteria</taxon>
        <taxon>Bacillati</taxon>
        <taxon>Actinomycetota</taxon>
        <taxon>Thermoleophilia</taxon>
        <taxon>Solirubrobacterales</taxon>
        <taxon>Baekduiaceae</taxon>
        <taxon>Svornostia</taxon>
    </lineage>
</organism>
<dbReference type="Gene3D" id="1.10.357.10">
    <property type="entry name" value="Tetracycline Repressor, domain 2"/>
    <property type="match status" value="1"/>
</dbReference>
<name>A0ABY5PFL1_9ACTN</name>
<dbReference type="RefSeq" id="WP_353863850.1">
    <property type="nucleotide sequence ID" value="NZ_CP088295.1"/>
</dbReference>
<protein>
    <submittedName>
        <fullName evidence="4">TetR family transcriptional regulator</fullName>
    </submittedName>
</protein>
<dbReference type="PANTHER" id="PTHR30055:SF231">
    <property type="entry name" value="TRANSCRIPTIONAL REGULATORY PROTEIN (PROBABLY DEOR-FAMILY)-RELATED"/>
    <property type="match status" value="1"/>
</dbReference>
<evidence type="ECO:0000259" key="3">
    <source>
        <dbReference type="PROSITE" id="PS50977"/>
    </source>
</evidence>
<dbReference type="InterPro" id="IPR050109">
    <property type="entry name" value="HTH-type_TetR-like_transc_reg"/>
</dbReference>
<evidence type="ECO:0000313" key="4">
    <source>
        <dbReference type="EMBL" id="UUY03342.1"/>
    </source>
</evidence>
<keyword evidence="5" id="KW-1185">Reference proteome</keyword>